<keyword evidence="2 3" id="KW-1015">Disulfide bond</keyword>
<dbReference type="InterPro" id="IPR020067">
    <property type="entry name" value="Frizzled_dom"/>
</dbReference>
<protein>
    <submittedName>
        <fullName evidence="7">Frizzled-5</fullName>
    </submittedName>
</protein>
<keyword evidence="5" id="KW-0732">Signal</keyword>
<comment type="caution">
    <text evidence="3">Lacks conserved residue(s) required for the propagation of feature annotation.</text>
</comment>
<accession>A0AAV3YDX6</accession>
<dbReference type="Pfam" id="PF01392">
    <property type="entry name" value="Fz"/>
    <property type="match status" value="2"/>
</dbReference>
<evidence type="ECO:0000256" key="2">
    <source>
        <dbReference type="ARBA" id="ARBA00023157"/>
    </source>
</evidence>
<reference evidence="7 8" key="1">
    <citation type="journal article" date="2021" name="Elife">
        <title>Chloroplast acquisition without the gene transfer in kleptoplastic sea slugs, Plakobranchus ocellatus.</title>
        <authorList>
            <person name="Maeda T."/>
            <person name="Takahashi S."/>
            <person name="Yoshida T."/>
            <person name="Shimamura S."/>
            <person name="Takaki Y."/>
            <person name="Nagai Y."/>
            <person name="Toyoda A."/>
            <person name="Suzuki Y."/>
            <person name="Arimoto A."/>
            <person name="Ishii H."/>
            <person name="Satoh N."/>
            <person name="Nishiyama T."/>
            <person name="Hasebe M."/>
            <person name="Maruyama T."/>
            <person name="Minagawa J."/>
            <person name="Obokata J."/>
            <person name="Shigenobu S."/>
        </authorList>
    </citation>
    <scope>NUCLEOTIDE SEQUENCE [LARGE SCALE GENOMIC DNA]</scope>
</reference>
<dbReference type="PANTHER" id="PTHR11309:SF126">
    <property type="entry name" value="FRIZZLED-2"/>
    <property type="match status" value="1"/>
</dbReference>
<dbReference type="GO" id="GO:0005886">
    <property type="term" value="C:plasma membrane"/>
    <property type="evidence" value="ECO:0007669"/>
    <property type="project" value="TreeGrafter"/>
</dbReference>
<dbReference type="GO" id="GO:0017147">
    <property type="term" value="F:Wnt-protein binding"/>
    <property type="evidence" value="ECO:0007669"/>
    <property type="project" value="TreeGrafter"/>
</dbReference>
<feature type="chain" id="PRO_5043797456" evidence="5">
    <location>
        <begin position="30"/>
        <end position="344"/>
    </location>
</feature>
<comment type="caution">
    <text evidence="7">The sequence shown here is derived from an EMBL/GenBank/DDBJ whole genome shotgun (WGS) entry which is preliminary data.</text>
</comment>
<dbReference type="InterPro" id="IPR036790">
    <property type="entry name" value="Frizzled_dom_sf"/>
</dbReference>
<feature type="signal peptide" evidence="5">
    <location>
        <begin position="1"/>
        <end position="29"/>
    </location>
</feature>
<dbReference type="SUPFAM" id="SSF63501">
    <property type="entry name" value="Frizzled cysteine-rich domain"/>
    <property type="match status" value="2"/>
</dbReference>
<dbReference type="Gene3D" id="1.10.2000.10">
    <property type="entry name" value="Frizzled cysteine-rich domain"/>
    <property type="match status" value="2"/>
</dbReference>
<evidence type="ECO:0000313" key="7">
    <source>
        <dbReference type="EMBL" id="GFN81208.1"/>
    </source>
</evidence>
<feature type="region of interest" description="Disordered" evidence="4">
    <location>
        <begin position="32"/>
        <end position="80"/>
    </location>
</feature>
<feature type="disulfide bond" evidence="3">
    <location>
        <begin position="225"/>
        <end position="271"/>
    </location>
</feature>
<name>A0AAV3YDX6_9GAST</name>
<feature type="domain" description="FZ" evidence="6">
    <location>
        <begin position="211"/>
        <end position="335"/>
    </location>
</feature>
<dbReference type="SMART" id="SM00063">
    <property type="entry name" value="FRI"/>
    <property type="match status" value="2"/>
</dbReference>
<dbReference type="Proteomes" id="UP000735302">
    <property type="component" value="Unassembled WGS sequence"/>
</dbReference>
<organism evidence="7 8">
    <name type="scientific">Plakobranchus ocellatus</name>
    <dbReference type="NCBI Taxonomy" id="259542"/>
    <lineage>
        <taxon>Eukaryota</taxon>
        <taxon>Metazoa</taxon>
        <taxon>Spiralia</taxon>
        <taxon>Lophotrochozoa</taxon>
        <taxon>Mollusca</taxon>
        <taxon>Gastropoda</taxon>
        <taxon>Heterobranchia</taxon>
        <taxon>Euthyneura</taxon>
        <taxon>Panpulmonata</taxon>
        <taxon>Sacoglossa</taxon>
        <taxon>Placobranchoidea</taxon>
        <taxon>Plakobranchidae</taxon>
        <taxon>Plakobranchus</taxon>
    </lineage>
</organism>
<dbReference type="EMBL" id="BLXT01000921">
    <property type="protein sequence ID" value="GFN81208.1"/>
    <property type="molecule type" value="Genomic_DNA"/>
</dbReference>
<keyword evidence="8" id="KW-1185">Reference proteome</keyword>
<proteinExistence type="predicted"/>
<feature type="domain" description="FZ" evidence="6">
    <location>
        <begin position="86"/>
        <end position="203"/>
    </location>
</feature>
<dbReference type="GO" id="GO:0060070">
    <property type="term" value="P:canonical Wnt signaling pathway"/>
    <property type="evidence" value="ECO:0007669"/>
    <property type="project" value="TreeGrafter"/>
</dbReference>
<dbReference type="PANTHER" id="PTHR11309">
    <property type="entry name" value="FRIZZLED"/>
    <property type="match status" value="1"/>
</dbReference>
<sequence length="344" mass="39480">MKWLNGSTVFTILVLWTVAMLMGVDLAEANRTSGGRRTAVQSARTRTRSRTRGAGRAAGRGNRRGSRRKGAGRRGGRRGRGRLSRFERYGCEEIHLPMCKGLVPYTHTKLPNRFNHTTQAQVFRELERLSIYIDQSCSRNLRLLACSTYLPKCHGRRPGQSPCKRTCQTAKRKCSAILEQLFSLDWDQEFSCEGLTNRRCVRPMRDQRCRNEYPACVSNQPISACQNLTFTYGVLPNMFGQCHTQDINNELRFYESLQATNCHPQLNFMLCGVHSPYCIHSDEPFTFPCREICQEVRDACEADYRRLNHNLPWPHKLQCHRYPASDDTQRSCVMPTDPVTYTGN</sequence>
<dbReference type="AlphaFoldDB" id="A0AAV3YDX6"/>
<dbReference type="GO" id="GO:0035567">
    <property type="term" value="P:non-canonical Wnt signaling pathway"/>
    <property type="evidence" value="ECO:0007669"/>
    <property type="project" value="TreeGrafter"/>
</dbReference>
<dbReference type="GO" id="GO:0042813">
    <property type="term" value="F:Wnt receptor activity"/>
    <property type="evidence" value="ECO:0007669"/>
    <property type="project" value="TreeGrafter"/>
</dbReference>
<evidence type="ECO:0000313" key="8">
    <source>
        <dbReference type="Proteomes" id="UP000735302"/>
    </source>
</evidence>
<evidence type="ECO:0000256" key="4">
    <source>
        <dbReference type="SAM" id="MobiDB-lite"/>
    </source>
</evidence>
<dbReference type="PROSITE" id="PS50038">
    <property type="entry name" value="FZ"/>
    <property type="match status" value="2"/>
</dbReference>
<keyword evidence="1" id="KW-0217">Developmental protein</keyword>
<dbReference type="CDD" id="cd07066">
    <property type="entry name" value="CRD_FZ"/>
    <property type="match status" value="2"/>
</dbReference>
<gene>
    <name evidence="7" type="ORF">PoB_000771400</name>
</gene>
<evidence type="ECO:0000256" key="5">
    <source>
        <dbReference type="SAM" id="SignalP"/>
    </source>
</evidence>
<evidence type="ECO:0000256" key="1">
    <source>
        <dbReference type="ARBA" id="ARBA00022473"/>
    </source>
</evidence>
<feature type="compositionally biased region" description="Basic residues" evidence="4">
    <location>
        <begin position="61"/>
        <end position="80"/>
    </location>
</feature>
<feature type="disulfide bond" evidence="3">
    <location>
        <begin position="262"/>
        <end position="300"/>
    </location>
</feature>
<dbReference type="InterPro" id="IPR015526">
    <property type="entry name" value="Frizzled/SFRP"/>
</dbReference>
<evidence type="ECO:0000259" key="6">
    <source>
        <dbReference type="PROSITE" id="PS50038"/>
    </source>
</evidence>
<evidence type="ECO:0000256" key="3">
    <source>
        <dbReference type="PROSITE-ProRule" id="PRU00090"/>
    </source>
</evidence>